<evidence type="ECO:0000256" key="2">
    <source>
        <dbReference type="SAM" id="Phobius"/>
    </source>
</evidence>
<dbReference type="STRING" id="394503.Ccel_0512"/>
<keyword evidence="5" id="KW-1185">Reference proteome</keyword>
<gene>
    <name evidence="4" type="ordered locus">Ccel_0512</name>
</gene>
<dbReference type="GO" id="GO:0005886">
    <property type="term" value="C:plasma membrane"/>
    <property type="evidence" value="ECO:0007669"/>
    <property type="project" value="TreeGrafter"/>
</dbReference>
<evidence type="ECO:0000313" key="5">
    <source>
        <dbReference type="Proteomes" id="UP000001349"/>
    </source>
</evidence>
<keyword evidence="2" id="KW-1133">Transmembrane helix</keyword>
<feature type="transmembrane region" description="Helical" evidence="2">
    <location>
        <begin position="27"/>
        <end position="49"/>
    </location>
</feature>
<dbReference type="KEGG" id="cce:Ccel_0512"/>
<feature type="transmembrane region" description="Helical" evidence="2">
    <location>
        <begin position="56"/>
        <end position="73"/>
    </location>
</feature>
<dbReference type="GO" id="GO:0006465">
    <property type="term" value="P:signal peptide processing"/>
    <property type="evidence" value="ECO:0007669"/>
    <property type="project" value="TreeGrafter"/>
</dbReference>
<proteinExistence type="inferred from homology"/>
<keyword evidence="2" id="KW-0812">Transmembrane</keyword>
<protein>
    <submittedName>
        <fullName evidence="4">Peptidase A24A prepilin type IV</fullName>
    </submittedName>
</protein>
<dbReference type="GO" id="GO:0004190">
    <property type="term" value="F:aspartic-type endopeptidase activity"/>
    <property type="evidence" value="ECO:0007669"/>
    <property type="project" value="InterPro"/>
</dbReference>
<name>B8I6K2_RUMCH</name>
<dbReference type="RefSeq" id="WP_012634956.1">
    <property type="nucleotide sequence ID" value="NC_011898.1"/>
</dbReference>
<dbReference type="InterPro" id="IPR000045">
    <property type="entry name" value="Prepilin_IV_endopep_pep"/>
</dbReference>
<dbReference type="Pfam" id="PF01478">
    <property type="entry name" value="Peptidase_A24"/>
    <property type="match status" value="1"/>
</dbReference>
<dbReference type="Gene3D" id="1.20.120.1220">
    <property type="match status" value="1"/>
</dbReference>
<dbReference type="EMBL" id="CP001348">
    <property type="protein sequence ID" value="ACL74894.1"/>
    <property type="molecule type" value="Genomic_DNA"/>
</dbReference>
<comment type="similarity">
    <text evidence="1">Belongs to the peptidase A24 family.</text>
</comment>
<dbReference type="PANTHER" id="PTHR30487:SF0">
    <property type="entry name" value="PREPILIN LEADER PEPTIDASE_N-METHYLTRANSFERASE-RELATED"/>
    <property type="match status" value="1"/>
</dbReference>
<feature type="domain" description="Prepilin type IV endopeptidase peptidase" evidence="3">
    <location>
        <begin position="5"/>
        <end position="108"/>
    </location>
</feature>
<dbReference type="eggNOG" id="COG1989">
    <property type="taxonomic scope" value="Bacteria"/>
</dbReference>
<dbReference type="PANTHER" id="PTHR30487">
    <property type="entry name" value="TYPE 4 PREPILIN-LIKE PROTEINS LEADER PEPTIDE-PROCESSING ENZYME"/>
    <property type="match status" value="1"/>
</dbReference>
<feature type="transmembrane region" description="Helical" evidence="2">
    <location>
        <begin position="79"/>
        <end position="109"/>
    </location>
</feature>
<keyword evidence="2" id="KW-0472">Membrane</keyword>
<organism evidence="4 5">
    <name type="scientific">Ruminiclostridium cellulolyticum (strain ATCC 35319 / DSM 5812 / JCM 6584 / H10)</name>
    <name type="common">Clostridium cellulolyticum</name>
    <dbReference type="NCBI Taxonomy" id="394503"/>
    <lineage>
        <taxon>Bacteria</taxon>
        <taxon>Bacillati</taxon>
        <taxon>Bacillota</taxon>
        <taxon>Clostridia</taxon>
        <taxon>Eubacteriales</taxon>
        <taxon>Oscillospiraceae</taxon>
        <taxon>Ruminiclostridium</taxon>
    </lineage>
</organism>
<evidence type="ECO:0000313" key="4">
    <source>
        <dbReference type="EMBL" id="ACL74894.1"/>
    </source>
</evidence>
<dbReference type="HOGENOM" id="CLU_057101_4_1_9"/>
<accession>B8I6K2</accession>
<dbReference type="InterPro" id="IPR050882">
    <property type="entry name" value="Prepilin_peptidase/N-MTase"/>
</dbReference>
<dbReference type="Proteomes" id="UP000001349">
    <property type="component" value="Chromosome"/>
</dbReference>
<evidence type="ECO:0000256" key="1">
    <source>
        <dbReference type="ARBA" id="ARBA00005801"/>
    </source>
</evidence>
<evidence type="ECO:0000259" key="3">
    <source>
        <dbReference type="Pfam" id="PF01478"/>
    </source>
</evidence>
<dbReference type="AlphaFoldDB" id="B8I6K2"/>
<sequence length="167" mass="18677">MIKYIILFLLVLFSVVSDIRTSKIRNIHTASAMLAGLVINTHLSGMYGFKESMEGIILPVFLFGIFFYARLIGAGDIKLFSSIGAVFGIDFVIMVIAYSFLICGLYSLVMLCIKRKFVSTFVPFIKEIRLCCLTLNLSVFENKTTRTYIRMSPAIAAGCVFQVLLNL</sequence>
<dbReference type="OrthoDB" id="5508079at2"/>
<reference evidence="4 5" key="1">
    <citation type="submission" date="2009-01" db="EMBL/GenBank/DDBJ databases">
        <title>Complete sequence of Clostridium cellulolyticum H10.</title>
        <authorList>
            <consortium name="US DOE Joint Genome Institute"/>
            <person name="Lucas S."/>
            <person name="Copeland A."/>
            <person name="Lapidus A."/>
            <person name="Glavina del Rio T."/>
            <person name="Dalin E."/>
            <person name="Tice H."/>
            <person name="Bruce D."/>
            <person name="Goodwin L."/>
            <person name="Pitluck S."/>
            <person name="Chertkov O."/>
            <person name="Saunders E."/>
            <person name="Brettin T."/>
            <person name="Detter J.C."/>
            <person name="Han C."/>
            <person name="Larimer F."/>
            <person name="Land M."/>
            <person name="Hauser L."/>
            <person name="Kyrpides N."/>
            <person name="Ivanova N."/>
            <person name="Zhou J."/>
            <person name="Richardson P."/>
        </authorList>
    </citation>
    <scope>NUCLEOTIDE SEQUENCE [LARGE SCALE GENOMIC DNA]</scope>
    <source>
        <strain evidence="5">ATCC 35319 / DSM 5812 / JCM 6584 / H10</strain>
    </source>
</reference>